<gene>
    <name evidence="1" type="ORF">GOP47_0005470</name>
</gene>
<dbReference type="AlphaFoldDB" id="A0A9D4ZNL0"/>
<dbReference type="Proteomes" id="UP000886520">
    <property type="component" value="Chromosome 5"/>
</dbReference>
<evidence type="ECO:0000313" key="2">
    <source>
        <dbReference type="Proteomes" id="UP000886520"/>
    </source>
</evidence>
<comment type="caution">
    <text evidence="1">The sequence shown here is derived from an EMBL/GenBank/DDBJ whole genome shotgun (WGS) entry which is preliminary data.</text>
</comment>
<accession>A0A9D4ZNL0</accession>
<dbReference type="OrthoDB" id="1934224at2759"/>
<protein>
    <submittedName>
        <fullName evidence="1">Uncharacterized protein</fullName>
    </submittedName>
</protein>
<name>A0A9D4ZNL0_ADICA</name>
<reference evidence="1 2" key="1">
    <citation type="submission" date="2021-01" db="EMBL/GenBank/DDBJ databases">
        <title>Adiantum capillus-veneris genome.</title>
        <authorList>
            <person name="Fang Y."/>
            <person name="Liao Q."/>
        </authorList>
    </citation>
    <scope>NUCLEOTIDE SEQUENCE [LARGE SCALE GENOMIC DNA]</scope>
    <source>
        <strain evidence="1">H3</strain>
        <tissue evidence="1">Leaf</tissue>
    </source>
</reference>
<sequence>MQTAVDHRLQLENCKLSQLVELEFKHRCKQVLELGFPMHEVSKLFAPDWEGDITIVMPGMLAQGPSSKTRLCVIQMLEVMERAAWIALISLGQTLAAHMWNQKGLNNKYFVFMGFNTYTRKMGADEMSFGVRPLHGKALASDGAELCIYLSIWSSTILCPSVMDSAAMHVILTLQEKRWEYSK</sequence>
<organism evidence="1 2">
    <name type="scientific">Adiantum capillus-veneris</name>
    <name type="common">Maidenhair fern</name>
    <dbReference type="NCBI Taxonomy" id="13818"/>
    <lineage>
        <taxon>Eukaryota</taxon>
        <taxon>Viridiplantae</taxon>
        <taxon>Streptophyta</taxon>
        <taxon>Embryophyta</taxon>
        <taxon>Tracheophyta</taxon>
        <taxon>Polypodiopsida</taxon>
        <taxon>Polypodiidae</taxon>
        <taxon>Polypodiales</taxon>
        <taxon>Pteridineae</taxon>
        <taxon>Pteridaceae</taxon>
        <taxon>Vittarioideae</taxon>
        <taxon>Adiantum</taxon>
    </lineage>
</organism>
<dbReference type="EMBL" id="JABFUD020000005">
    <property type="protein sequence ID" value="KAI5079991.1"/>
    <property type="molecule type" value="Genomic_DNA"/>
</dbReference>
<proteinExistence type="predicted"/>
<evidence type="ECO:0000313" key="1">
    <source>
        <dbReference type="EMBL" id="KAI5079991.1"/>
    </source>
</evidence>
<keyword evidence="2" id="KW-1185">Reference proteome</keyword>